<dbReference type="InterPro" id="IPR050583">
    <property type="entry name" value="Mycobacterial_A85_antigen"/>
</dbReference>
<dbReference type="GO" id="GO:0016787">
    <property type="term" value="F:hydrolase activity"/>
    <property type="evidence" value="ECO:0007669"/>
    <property type="project" value="UniProtKB-KW"/>
</dbReference>
<dbReference type="PANTHER" id="PTHR48098:SF6">
    <property type="entry name" value="FERRI-BACILLIBACTIN ESTERASE BESA"/>
    <property type="match status" value="1"/>
</dbReference>
<gene>
    <name evidence="1" type="ORF">GFK26_23300</name>
</gene>
<dbReference type="InterPro" id="IPR029058">
    <property type="entry name" value="AB_hydrolase_fold"/>
</dbReference>
<accession>A0A5Q0M6V1</accession>
<dbReference type="EMBL" id="CP045644">
    <property type="protein sequence ID" value="QFZ85480.1"/>
    <property type="molecule type" value="Genomic_DNA"/>
</dbReference>
<dbReference type="SUPFAM" id="SSF53474">
    <property type="entry name" value="alpha/beta-Hydrolases"/>
    <property type="match status" value="1"/>
</dbReference>
<keyword evidence="1" id="KW-0378">Hydrolase</keyword>
<protein>
    <submittedName>
        <fullName evidence="1">Alpha/beta hydrolase</fullName>
    </submittedName>
</protein>
<evidence type="ECO:0000313" key="1">
    <source>
        <dbReference type="EMBL" id="QFZ85480.1"/>
    </source>
</evidence>
<dbReference type="Gene3D" id="3.40.50.1820">
    <property type="entry name" value="alpha/beta hydrolase"/>
    <property type="match status" value="1"/>
</dbReference>
<dbReference type="InterPro" id="IPR000801">
    <property type="entry name" value="Esterase-like"/>
</dbReference>
<evidence type="ECO:0000313" key="2">
    <source>
        <dbReference type="Proteomes" id="UP000326780"/>
    </source>
</evidence>
<dbReference type="Proteomes" id="UP000326780">
    <property type="component" value="Chromosome"/>
</dbReference>
<organism evidence="1 2">
    <name type="scientific">Variovorax paradoxus</name>
    <dbReference type="NCBI Taxonomy" id="34073"/>
    <lineage>
        <taxon>Bacteria</taxon>
        <taxon>Pseudomonadati</taxon>
        <taxon>Pseudomonadota</taxon>
        <taxon>Betaproteobacteria</taxon>
        <taxon>Burkholderiales</taxon>
        <taxon>Comamonadaceae</taxon>
        <taxon>Variovorax</taxon>
    </lineage>
</organism>
<sequence>MLPLPPAGGTPTPPPAVTGRSRVVQASVKSEATGATYPLHIYLPSGYDSATTAYPAIYITDGDAIFNQSVTRFQNFTDILEKAGKKAIVVGIGGTARRNTDYLMPGAQPYHDFLTDQLVPYVESNYRANPAKRMLSGLSNGGVFTLIAFFTEGAAGKFTFQYFFPSDPPVKGASAQLEPLESQMYANSSTREIPVTLLLGFAVANTGGPEITAMHDKIAARNYKGLQLSVKGYPGGHTPMDLPSFEDIVARFID</sequence>
<name>A0A5Q0M6V1_VARPD</name>
<dbReference type="AlphaFoldDB" id="A0A5Q0M6V1"/>
<dbReference type="RefSeq" id="WP_153284057.1">
    <property type="nucleotide sequence ID" value="NZ_CP045644.1"/>
</dbReference>
<dbReference type="Pfam" id="PF00756">
    <property type="entry name" value="Esterase"/>
    <property type="match status" value="1"/>
</dbReference>
<reference evidence="1 2" key="1">
    <citation type="submission" date="2019-10" db="EMBL/GenBank/DDBJ databases">
        <title>Complete genome sequence of Variovorax paradoxus 5C-2.</title>
        <authorList>
            <person name="Gogoleva N.E."/>
            <person name="Balkin A.S."/>
        </authorList>
    </citation>
    <scope>NUCLEOTIDE SEQUENCE [LARGE SCALE GENOMIC DNA]</scope>
    <source>
        <strain evidence="1 2">5C-2</strain>
    </source>
</reference>
<dbReference type="PANTHER" id="PTHR48098">
    <property type="entry name" value="ENTEROCHELIN ESTERASE-RELATED"/>
    <property type="match status" value="1"/>
</dbReference>
<proteinExistence type="predicted"/>